<evidence type="ECO:0000313" key="1">
    <source>
        <dbReference type="EMBL" id="QNO47100.1"/>
    </source>
</evidence>
<sequence length="190" mass="22052">MFEHVHTTTKSERFHWNFRLCPQRHTQISTRIPCINNSASAADRLIQKFLHLVHYICCIPLTVRDPVDRRSKRTQPGATRILMYQFDNPYDLRRLKRNLTSLEPCILYLIYRIPESPNASMSTSTTPESVSISIVCESSFTSDRGIGHSFLKMSTSLAWYVKVSNYTDLTNLTVPMLSCLRHVFQPTRRN</sequence>
<reference evidence="1" key="1">
    <citation type="submission" date="2020-06" db="EMBL/GenBank/DDBJ databases">
        <title>Unique genomic features of the anaerobic methanotrophic archaea.</title>
        <authorList>
            <person name="Chadwick G.L."/>
            <person name="Skennerton C.T."/>
            <person name="Laso-Perez R."/>
            <person name="Leu A.O."/>
            <person name="Speth D.R."/>
            <person name="Yu H."/>
            <person name="Morgan-Lang C."/>
            <person name="Hatzenpichler R."/>
            <person name="Goudeau D."/>
            <person name="Malmstrom R."/>
            <person name="Brazelton W.J."/>
            <person name="Woyke T."/>
            <person name="Hallam S.J."/>
            <person name="Tyson G.W."/>
            <person name="Wegener G."/>
            <person name="Boetius A."/>
            <person name="Orphan V."/>
        </authorList>
    </citation>
    <scope>NUCLEOTIDE SEQUENCE</scope>
</reference>
<protein>
    <submittedName>
        <fullName evidence="1">Uncharacterized protein</fullName>
    </submittedName>
</protein>
<dbReference type="EMBL" id="MT631240">
    <property type="protein sequence ID" value="QNO47100.1"/>
    <property type="molecule type" value="Genomic_DNA"/>
</dbReference>
<dbReference type="AlphaFoldDB" id="A0A7G9YGG6"/>
<gene>
    <name evidence="1" type="ORF">ONOHIMFI_00026</name>
</gene>
<accession>A0A7G9YGG6</accession>
<proteinExistence type="predicted"/>
<organism evidence="1">
    <name type="scientific">Candidatus Methanogaster sp. ANME-2c ERB4</name>
    <dbReference type="NCBI Taxonomy" id="2759911"/>
    <lineage>
        <taxon>Archaea</taxon>
        <taxon>Methanobacteriati</taxon>
        <taxon>Methanobacteriota</taxon>
        <taxon>Stenosarchaea group</taxon>
        <taxon>Methanomicrobia</taxon>
        <taxon>Methanosarcinales</taxon>
        <taxon>ANME-2 cluster</taxon>
        <taxon>Candidatus Methanogasteraceae</taxon>
        <taxon>Candidatus Methanogaster</taxon>
    </lineage>
</organism>
<name>A0A7G9YGG6_9EURY</name>